<keyword evidence="2" id="KW-1185">Reference proteome</keyword>
<reference evidence="1" key="1">
    <citation type="journal article" date="2023" name="Insect Mol. Biol.">
        <title>Genome sequencing provides insights into the evolution of gene families encoding plant cell wall-degrading enzymes in longhorned beetles.</title>
        <authorList>
            <person name="Shin N.R."/>
            <person name="Okamura Y."/>
            <person name="Kirsch R."/>
            <person name="Pauchet Y."/>
        </authorList>
    </citation>
    <scope>NUCLEOTIDE SEQUENCE</scope>
    <source>
        <strain evidence="1">RBIC_L_NR</strain>
    </source>
</reference>
<sequence length="279" mass="31953">MGTTLKKCAELAIVFVLKRKQIAETVTSAEAEVDLKTLIQVIELQWQYEVSSQAANDLNINKWNKVTLVPLAGDLRLLKESLISKAKAAVAALTENKNNKDQYIILLETIYCRIILLNRRRPGELQRLSLDIYEKSDGKESNYEEFSQVISPTERILLKKFKRVVNRGKRGRGVPVLPVVLTYRNTKIALHYRENFFNKENLYLFGNPNSTETIWDYKTLSKYANSCGPKNRKAITSTRLRKHLATLTQIFSMSKNDLRVACSCYGSHHGRTQRQLSIT</sequence>
<evidence type="ECO:0000313" key="2">
    <source>
        <dbReference type="Proteomes" id="UP001162156"/>
    </source>
</evidence>
<dbReference type="Proteomes" id="UP001162156">
    <property type="component" value="Unassembled WGS sequence"/>
</dbReference>
<dbReference type="PANTHER" id="PTHR33480">
    <property type="entry name" value="SET DOMAIN-CONTAINING PROTEIN-RELATED"/>
    <property type="match status" value="1"/>
</dbReference>
<dbReference type="PANTHER" id="PTHR33480:SF1">
    <property type="entry name" value="TYR RECOMBINASE DOMAIN-CONTAINING PROTEIN"/>
    <property type="match status" value="1"/>
</dbReference>
<dbReference type="AlphaFoldDB" id="A0AAV8ZMT9"/>
<comment type="caution">
    <text evidence="1">The sequence shown here is derived from an EMBL/GenBank/DDBJ whole genome shotgun (WGS) entry which is preliminary data.</text>
</comment>
<accession>A0AAV8ZMT9</accession>
<dbReference type="EMBL" id="JANEYF010001220">
    <property type="protein sequence ID" value="KAJ8965478.1"/>
    <property type="molecule type" value="Genomic_DNA"/>
</dbReference>
<proteinExistence type="predicted"/>
<evidence type="ECO:0000313" key="1">
    <source>
        <dbReference type="EMBL" id="KAJ8965478.1"/>
    </source>
</evidence>
<protein>
    <submittedName>
        <fullName evidence="1">Uncharacterized protein</fullName>
    </submittedName>
</protein>
<name>A0AAV8ZMT9_9CUCU</name>
<gene>
    <name evidence="1" type="ORF">NQ314_004103</name>
</gene>
<organism evidence="1 2">
    <name type="scientific">Rhamnusium bicolor</name>
    <dbReference type="NCBI Taxonomy" id="1586634"/>
    <lineage>
        <taxon>Eukaryota</taxon>
        <taxon>Metazoa</taxon>
        <taxon>Ecdysozoa</taxon>
        <taxon>Arthropoda</taxon>
        <taxon>Hexapoda</taxon>
        <taxon>Insecta</taxon>
        <taxon>Pterygota</taxon>
        <taxon>Neoptera</taxon>
        <taxon>Endopterygota</taxon>
        <taxon>Coleoptera</taxon>
        <taxon>Polyphaga</taxon>
        <taxon>Cucujiformia</taxon>
        <taxon>Chrysomeloidea</taxon>
        <taxon>Cerambycidae</taxon>
        <taxon>Lepturinae</taxon>
        <taxon>Rhagiini</taxon>
        <taxon>Rhamnusium</taxon>
    </lineage>
</organism>